<keyword evidence="2" id="KW-1185">Reference proteome</keyword>
<name>A0ABW8T5S0_9CLOT</name>
<sequence>MEVKITPCKACPTSELENQRFCGEVVIEDEICFVPGITYSDIASVVILKPDLKNFKVELVCCSVIVVCGMLTKKVTLKSGKIITQDIVFQANIPAEIDFPEEINPAEWRVSGVEVCAGCFRLLCASAHGTFHKLREKDIILIQVSSTEPSEIVKAPW</sequence>
<dbReference type="EMBL" id="JBJHZZ010000010">
    <property type="protein sequence ID" value="MFL0247929.1"/>
    <property type="molecule type" value="Genomic_DNA"/>
</dbReference>
<protein>
    <recommendedName>
        <fullName evidence="3">SipL SPOCS domain-containing protein</fullName>
    </recommendedName>
</protein>
<proteinExistence type="predicted"/>
<comment type="caution">
    <text evidence="1">The sequence shown here is derived from an EMBL/GenBank/DDBJ whole genome shotgun (WGS) entry which is preliminary data.</text>
</comment>
<gene>
    <name evidence="1" type="ORF">ACJDUG_13220</name>
</gene>
<accession>A0ABW8T5S0</accession>
<dbReference type="RefSeq" id="WP_406770357.1">
    <property type="nucleotide sequence ID" value="NZ_JBJHZZ010000010.1"/>
</dbReference>
<evidence type="ECO:0000313" key="1">
    <source>
        <dbReference type="EMBL" id="MFL0247929.1"/>
    </source>
</evidence>
<evidence type="ECO:0000313" key="2">
    <source>
        <dbReference type="Proteomes" id="UP001623591"/>
    </source>
</evidence>
<reference evidence="1 2" key="1">
    <citation type="submission" date="2024-11" db="EMBL/GenBank/DDBJ databases">
        <authorList>
            <person name="Heng Y.C."/>
            <person name="Lim A.C.H."/>
            <person name="Lee J.K.Y."/>
            <person name="Kittelmann S."/>
        </authorList>
    </citation>
    <scope>NUCLEOTIDE SEQUENCE [LARGE SCALE GENOMIC DNA]</scope>
    <source>
        <strain evidence="1 2">WILCCON 0185</strain>
    </source>
</reference>
<evidence type="ECO:0008006" key="3">
    <source>
        <dbReference type="Google" id="ProtNLM"/>
    </source>
</evidence>
<organism evidence="1 2">
    <name type="scientific">Candidatus Clostridium stratigraminis</name>
    <dbReference type="NCBI Taxonomy" id="3381661"/>
    <lineage>
        <taxon>Bacteria</taxon>
        <taxon>Bacillati</taxon>
        <taxon>Bacillota</taxon>
        <taxon>Clostridia</taxon>
        <taxon>Eubacteriales</taxon>
        <taxon>Clostridiaceae</taxon>
        <taxon>Clostridium</taxon>
    </lineage>
</organism>
<dbReference type="Proteomes" id="UP001623591">
    <property type="component" value="Unassembled WGS sequence"/>
</dbReference>